<name>A0A1X7SG46_AMPQE</name>
<evidence type="ECO:0000313" key="1">
    <source>
        <dbReference type="EnsemblMetazoa" id="Aqu2.1.01034_001"/>
    </source>
</evidence>
<protein>
    <submittedName>
        <fullName evidence="1">Uncharacterized protein</fullName>
    </submittedName>
</protein>
<accession>A0A1X7SG46</accession>
<dbReference type="EnsemblMetazoa" id="Aqu2.1.01034_001">
    <property type="protein sequence ID" value="Aqu2.1.01034_001"/>
    <property type="gene ID" value="Aqu2.1.01034"/>
</dbReference>
<dbReference type="AlphaFoldDB" id="A0A1X7SG46"/>
<organism evidence="1">
    <name type="scientific">Amphimedon queenslandica</name>
    <name type="common">Sponge</name>
    <dbReference type="NCBI Taxonomy" id="400682"/>
    <lineage>
        <taxon>Eukaryota</taxon>
        <taxon>Metazoa</taxon>
        <taxon>Porifera</taxon>
        <taxon>Demospongiae</taxon>
        <taxon>Heteroscleromorpha</taxon>
        <taxon>Haplosclerida</taxon>
        <taxon>Niphatidae</taxon>
        <taxon>Amphimedon</taxon>
    </lineage>
</organism>
<proteinExistence type="predicted"/>
<reference evidence="1" key="1">
    <citation type="submission" date="2017-05" db="UniProtKB">
        <authorList>
            <consortium name="EnsemblMetazoa"/>
        </authorList>
    </citation>
    <scope>IDENTIFICATION</scope>
</reference>
<sequence length="67" mass="7270">MTYRQQLKEVLDTAKWSLIYWPDEDNFTIVETKKVLVASGGISAGGPDTPCTVKAGTKVYGGMMKGS</sequence>
<dbReference type="InParanoid" id="A0A1X7SG46"/>